<evidence type="ECO:0000313" key="4">
    <source>
        <dbReference type="EMBL" id="ROW05062.1"/>
    </source>
</evidence>
<feature type="transmembrane region" description="Helical" evidence="2">
    <location>
        <begin position="170"/>
        <end position="193"/>
    </location>
</feature>
<keyword evidence="2" id="KW-0812">Transmembrane</keyword>
<dbReference type="AlphaFoldDB" id="A0A423WNY7"/>
<keyword evidence="3" id="KW-0732">Signal</keyword>
<feature type="compositionally biased region" description="Polar residues" evidence="1">
    <location>
        <begin position="265"/>
        <end position="278"/>
    </location>
</feature>
<dbReference type="EMBL" id="LJZO01000001">
    <property type="protein sequence ID" value="ROW05062.1"/>
    <property type="molecule type" value="Genomic_DNA"/>
</dbReference>
<keyword evidence="5" id="KW-1185">Reference proteome</keyword>
<evidence type="ECO:0008006" key="6">
    <source>
        <dbReference type="Google" id="ProtNLM"/>
    </source>
</evidence>
<evidence type="ECO:0000256" key="3">
    <source>
        <dbReference type="SAM" id="SignalP"/>
    </source>
</evidence>
<keyword evidence="2" id="KW-0472">Membrane</keyword>
<dbReference type="OrthoDB" id="3794517at2759"/>
<evidence type="ECO:0000313" key="5">
    <source>
        <dbReference type="Proteomes" id="UP000284375"/>
    </source>
</evidence>
<protein>
    <recommendedName>
        <fullName evidence="6">Extracellular membrane protein CFEM domain-containing protein</fullName>
    </recommendedName>
</protein>
<name>A0A423WNY7_CYTCH</name>
<feature type="compositionally biased region" description="Polar residues" evidence="1">
    <location>
        <begin position="209"/>
        <end position="220"/>
    </location>
</feature>
<evidence type="ECO:0000256" key="1">
    <source>
        <dbReference type="SAM" id="MobiDB-lite"/>
    </source>
</evidence>
<comment type="caution">
    <text evidence="4">The sequence shown here is derived from an EMBL/GenBank/DDBJ whole genome shotgun (WGS) entry which is preliminary data.</text>
</comment>
<feature type="region of interest" description="Disordered" evidence="1">
    <location>
        <begin position="129"/>
        <end position="148"/>
    </location>
</feature>
<proteinExistence type="predicted"/>
<feature type="region of interest" description="Disordered" evidence="1">
    <location>
        <begin position="204"/>
        <end position="292"/>
    </location>
</feature>
<feature type="chain" id="PRO_5019063636" description="Extracellular membrane protein CFEM domain-containing protein" evidence="3">
    <location>
        <begin position="19"/>
        <end position="292"/>
    </location>
</feature>
<organism evidence="4 5">
    <name type="scientific">Cytospora chrysosperma</name>
    <name type="common">Cytospora canker fungus</name>
    <name type="synonym">Sphaeria chrysosperma</name>
    <dbReference type="NCBI Taxonomy" id="252740"/>
    <lineage>
        <taxon>Eukaryota</taxon>
        <taxon>Fungi</taxon>
        <taxon>Dikarya</taxon>
        <taxon>Ascomycota</taxon>
        <taxon>Pezizomycotina</taxon>
        <taxon>Sordariomycetes</taxon>
        <taxon>Sordariomycetidae</taxon>
        <taxon>Diaporthales</taxon>
        <taxon>Cytosporaceae</taxon>
        <taxon>Cytospora</taxon>
    </lineage>
</organism>
<dbReference type="STRING" id="252740.A0A423WNY7"/>
<reference evidence="4 5" key="1">
    <citation type="submission" date="2015-09" db="EMBL/GenBank/DDBJ databases">
        <title>Host preference determinants of Valsa canker pathogens revealed by comparative genomics.</title>
        <authorList>
            <person name="Yin Z."/>
            <person name="Huang L."/>
        </authorList>
    </citation>
    <scope>NUCLEOTIDE SEQUENCE [LARGE SCALE GENOMIC DNA]</scope>
    <source>
        <strain evidence="4 5">YSFL</strain>
    </source>
</reference>
<feature type="signal peptide" evidence="3">
    <location>
        <begin position="1"/>
        <end position="18"/>
    </location>
</feature>
<feature type="compositionally biased region" description="Basic and acidic residues" evidence="1">
    <location>
        <begin position="282"/>
        <end position="292"/>
    </location>
</feature>
<sequence length="292" mass="29683">MLASAFVCLLTTPLVVLAASSGSGSSSAIATKNYIDTISGYDELSTCAENVLSTIVRAQSSGCGDGGALTSYTCFCTDSSSLFSTLITWAISDSCSSPIWSAQASSAISVFDAYCALGVSAGLPTTTAASTAKATGSPSPAATASTTAATATSTPVLATSVASASNSRTVAIAAGVAVPCGVMALALVGSLLWRRRTSNLKARSEKQAQLESTAGLTYTGSGIGRSSMPDAGELPTPFHYAREMPGKDITGPLNSSSVHMLPAQADQSQRYQNQQWTPMHSGGERHELPASN</sequence>
<dbReference type="Proteomes" id="UP000284375">
    <property type="component" value="Unassembled WGS sequence"/>
</dbReference>
<accession>A0A423WNY7</accession>
<keyword evidence="2" id="KW-1133">Transmembrane helix</keyword>
<gene>
    <name evidence="4" type="ORF">VSDG_00631</name>
</gene>
<evidence type="ECO:0000256" key="2">
    <source>
        <dbReference type="SAM" id="Phobius"/>
    </source>
</evidence>